<evidence type="ECO:0000256" key="1">
    <source>
        <dbReference type="ARBA" id="ARBA00004442"/>
    </source>
</evidence>
<dbReference type="SUPFAM" id="SSF56954">
    <property type="entry name" value="Outer membrane efflux proteins (OEP)"/>
    <property type="match status" value="1"/>
</dbReference>
<protein>
    <submittedName>
        <fullName evidence="7">Outer membrane channel TolC (OpmH)</fullName>
    </submittedName>
</protein>
<dbReference type="PANTHER" id="PTHR30026">
    <property type="entry name" value="OUTER MEMBRANE PROTEIN TOLC"/>
    <property type="match status" value="1"/>
</dbReference>
<dbReference type="EMBL" id="UOFO01000099">
    <property type="protein sequence ID" value="VAW86757.1"/>
    <property type="molecule type" value="Genomic_DNA"/>
</dbReference>
<name>A0A3B0ZHG6_9ZZZZ</name>
<gene>
    <name evidence="7" type="ORF">MNBD_GAMMA16-822</name>
</gene>
<reference evidence="7" key="1">
    <citation type="submission" date="2018-06" db="EMBL/GenBank/DDBJ databases">
        <authorList>
            <person name="Zhirakovskaya E."/>
        </authorList>
    </citation>
    <scope>NUCLEOTIDE SEQUENCE</scope>
</reference>
<dbReference type="Pfam" id="PF02321">
    <property type="entry name" value="OEP"/>
    <property type="match status" value="2"/>
</dbReference>
<proteinExistence type="predicted"/>
<sequence>MRYQSAYLYIVVLPLALFSYTVAADNLLDVFQAAKTGDPILQASLAAQNAAEQRHKQSRAQLFFQADIRGNFTETRRKIGDNVTNSDSSGYTLSLSQPVYHHNIYKLLEQTNAQWAQATADYQAAQQNLVTRIAERYFNVLAAQDNLDFSIAEKESNARQLEQTQQRFEVGLIAITDVHEAKAAYDLSIANEISAENALANSKEALRELTGQYHPDLAKLQDEFELLQPEPQDRQAWVDTALNKNFRVLSAQSAANAARHSVKREKAGHYPVLDLVASHSFTEGGGGNTFFFGNQDTTTNSISLELSLPLFRGGGTRAKIKESEHVYTQTRAVLEQTRRTIQREASEAYFNVRSKISEVNAFRQGIFSTQSALEASEVGLEVGTRTTVDVLNTRRELFRAQRDHARARYDYLLSTLQLKEAAGTLSVDDVEKVSQYLMSVP</sequence>
<comment type="subcellular location">
    <subcellularLocation>
        <location evidence="1">Cell outer membrane</location>
    </subcellularLocation>
</comment>
<keyword evidence="3" id="KW-1134">Transmembrane beta strand</keyword>
<dbReference type="Gene3D" id="1.20.1600.10">
    <property type="entry name" value="Outer membrane efflux proteins (OEP)"/>
    <property type="match status" value="1"/>
</dbReference>
<dbReference type="GO" id="GO:1990281">
    <property type="term" value="C:efflux pump complex"/>
    <property type="evidence" value="ECO:0007669"/>
    <property type="project" value="TreeGrafter"/>
</dbReference>
<dbReference type="GO" id="GO:0015562">
    <property type="term" value="F:efflux transmembrane transporter activity"/>
    <property type="evidence" value="ECO:0007669"/>
    <property type="project" value="InterPro"/>
</dbReference>
<dbReference type="GO" id="GO:0015288">
    <property type="term" value="F:porin activity"/>
    <property type="evidence" value="ECO:0007669"/>
    <property type="project" value="TreeGrafter"/>
</dbReference>
<keyword evidence="4" id="KW-0812">Transmembrane</keyword>
<evidence type="ECO:0000313" key="7">
    <source>
        <dbReference type="EMBL" id="VAW86757.1"/>
    </source>
</evidence>
<dbReference type="InterPro" id="IPR003423">
    <property type="entry name" value="OMP_efflux"/>
</dbReference>
<keyword evidence="6" id="KW-0998">Cell outer membrane</keyword>
<dbReference type="InterPro" id="IPR051906">
    <property type="entry name" value="TolC-like"/>
</dbReference>
<evidence type="ECO:0000256" key="4">
    <source>
        <dbReference type="ARBA" id="ARBA00022692"/>
    </source>
</evidence>
<dbReference type="AlphaFoldDB" id="A0A3B0ZHG6"/>
<evidence type="ECO:0000256" key="5">
    <source>
        <dbReference type="ARBA" id="ARBA00023136"/>
    </source>
</evidence>
<evidence type="ECO:0000256" key="2">
    <source>
        <dbReference type="ARBA" id="ARBA00022448"/>
    </source>
</evidence>
<dbReference type="GO" id="GO:0009279">
    <property type="term" value="C:cell outer membrane"/>
    <property type="evidence" value="ECO:0007669"/>
    <property type="project" value="UniProtKB-SubCell"/>
</dbReference>
<organism evidence="7">
    <name type="scientific">hydrothermal vent metagenome</name>
    <dbReference type="NCBI Taxonomy" id="652676"/>
    <lineage>
        <taxon>unclassified sequences</taxon>
        <taxon>metagenomes</taxon>
        <taxon>ecological metagenomes</taxon>
    </lineage>
</organism>
<dbReference type="NCBIfam" id="TIGR01844">
    <property type="entry name" value="type_I_sec_TolC"/>
    <property type="match status" value="1"/>
</dbReference>
<dbReference type="InterPro" id="IPR010130">
    <property type="entry name" value="T1SS_OMP_TolC"/>
</dbReference>
<keyword evidence="5" id="KW-0472">Membrane</keyword>
<dbReference type="PANTHER" id="PTHR30026:SF20">
    <property type="entry name" value="OUTER MEMBRANE PROTEIN TOLC"/>
    <property type="match status" value="1"/>
</dbReference>
<evidence type="ECO:0000256" key="6">
    <source>
        <dbReference type="ARBA" id="ARBA00023237"/>
    </source>
</evidence>
<accession>A0A3B0ZHG6</accession>
<evidence type="ECO:0000256" key="3">
    <source>
        <dbReference type="ARBA" id="ARBA00022452"/>
    </source>
</evidence>
<keyword evidence="2" id="KW-0813">Transport</keyword>